<dbReference type="InterPro" id="IPR001412">
    <property type="entry name" value="aa-tRNA-synth_I_CS"/>
</dbReference>
<evidence type="ECO:0000256" key="2">
    <source>
        <dbReference type="ARBA" id="ARBA00011245"/>
    </source>
</evidence>
<dbReference type="NCBIfam" id="TIGR00422">
    <property type="entry name" value="valS"/>
    <property type="match status" value="1"/>
</dbReference>
<comment type="subcellular location">
    <subcellularLocation>
        <location evidence="1 10">Cytoplasm</location>
    </subcellularLocation>
</comment>
<dbReference type="Proteomes" id="UP000236728">
    <property type="component" value="Unassembled WGS sequence"/>
</dbReference>
<dbReference type="SUPFAM" id="SSF52374">
    <property type="entry name" value="Nucleotidylyl transferase"/>
    <property type="match status" value="1"/>
</dbReference>
<reference evidence="14 15" key="1">
    <citation type="submission" date="2016-10" db="EMBL/GenBank/DDBJ databases">
        <authorList>
            <person name="de Groot N.N."/>
        </authorList>
    </citation>
    <scope>NUCLEOTIDE SEQUENCE [LARGE SCALE GENOMIC DNA]</scope>
    <source>
        <strain evidence="14 15">DSM 22489</strain>
    </source>
</reference>
<dbReference type="EMBL" id="FNVA01000005">
    <property type="protein sequence ID" value="SEG48254.1"/>
    <property type="molecule type" value="Genomic_DNA"/>
</dbReference>
<dbReference type="GO" id="GO:0004832">
    <property type="term" value="F:valine-tRNA ligase activity"/>
    <property type="evidence" value="ECO:0007669"/>
    <property type="project" value="UniProtKB-UniRule"/>
</dbReference>
<dbReference type="CDD" id="cd00817">
    <property type="entry name" value="ValRS_core"/>
    <property type="match status" value="1"/>
</dbReference>
<dbReference type="InterPro" id="IPR014729">
    <property type="entry name" value="Rossmann-like_a/b/a_fold"/>
</dbReference>
<keyword evidence="15" id="KW-1185">Reference proteome</keyword>
<feature type="coiled-coil region" evidence="10">
    <location>
        <begin position="876"/>
        <end position="931"/>
    </location>
</feature>
<dbReference type="InterPro" id="IPR019499">
    <property type="entry name" value="Val-tRNA_synth_tRNA-bd"/>
</dbReference>
<keyword evidence="7 10" id="KW-0648">Protein biosynthesis</keyword>
<dbReference type="CDD" id="cd07962">
    <property type="entry name" value="Anticodon_Ia_Val"/>
    <property type="match status" value="1"/>
</dbReference>
<feature type="short sequence motif" description="'HIGH' region" evidence="10">
    <location>
        <begin position="49"/>
        <end position="59"/>
    </location>
</feature>
<evidence type="ECO:0000259" key="13">
    <source>
        <dbReference type="Pfam" id="PF10458"/>
    </source>
</evidence>
<dbReference type="GO" id="GO:0005524">
    <property type="term" value="F:ATP binding"/>
    <property type="evidence" value="ECO:0007669"/>
    <property type="project" value="UniProtKB-UniRule"/>
</dbReference>
<dbReference type="Pfam" id="PF08264">
    <property type="entry name" value="Anticodon_1"/>
    <property type="match status" value="1"/>
</dbReference>
<organism evidence="14 15">
    <name type="scientific">Bryocella elongata</name>
    <dbReference type="NCBI Taxonomy" id="863522"/>
    <lineage>
        <taxon>Bacteria</taxon>
        <taxon>Pseudomonadati</taxon>
        <taxon>Acidobacteriota</taxon>
        <taxon>Terriglobia</taxon>
        <taxon>Terriglobales</taxon>
        <taxon>Acidobacteriaceae</taxon>
        <taxon>Bryocella</taxon>
    </lineage>
</organism>
<dbReference type="EC" id="6.1.1.9" evidence="10"/>
<dbReference type="InterPro" id="IPR009008">
    <property type="entry name" value="Val/Leu/Ile-tRNA-synth_edit"/>
</dbReference>
<dbReference type="InterPro" id="IPR013155">
    <property type="entry name" value="M/V/L/I-tRNA-synth_anticd-bd"/>
</dbReference>
<evidence type="ECO:0000313" key="14">
    <source>
        <dbReference type="EMBL" id="SEG48254.1"/>
    </source>
</evidence>
<accession>A0A1H6AJD0</accession>
<feature type="short sequence motif" description="'KMSKS' region" evidence="10">
    <location>
        <begin position="565"/>
        <end position="569"/>
    </location>
</feature>
<keyword evidence="6 10" id="KW-0067">ATP-binding</keyword>
<dbReference type="SUPFAM" id="SSF47323">
    <property type="entry name" value="Anticodon-binding domain of a subclass of class I aminoacyl-tRNA synthetases"/>
    <property type="match status" value="1"/>
</dbReference>
<dbReference type="Pfam" id="PF10458">
    <property type="entry name" value="Val_tRNA-synt_C"/>
    <property type="match status" value="1"/>
</dbReference>
<evidence type="ECO:0000256" key="6">
    <source>
        <dbReference type="ARBA" id="ARBA00022840"/>
    </source>
</evidence>
<comment type="function">
    <text evidence="10">Catalyzes the attachment of valine to tRNA(Val). As ValRS can inadvertently accommodate and process structurally similar amino acids such as threonine, to avoid such errors, it has a 'posttransfer' editing activity that hydrolyzes mischarged Thr-tRNA(Val) in a tRNA-dependent manner.</text>
</comment>
<evidence type="ECO:0000256" key="5">
    <source>
        <dbReference type="ARBA" id="ARBA00022741"/>
    </source>
</evidence>
<evidence type="ECO:0000259" key="12">
    <source>
        <dbReference type="Pfam" id="PF08264"/>
    </source>
</evidence>
<dbReference type="Pfam" id="PF00133">
    <property type="entry name" value="tRNA-synt_1"/>
    <property type="match status" value="1"/>
</dbReference>
<dbReference type="FunFam" id="3.40.50.620:FF:000032">
    <property type="entry name" value="Valine--tRNA ligase"/>
    <property type="match status" value="1"/>
</dbReference>
<dbReference type="Gene3D" id="3.90.740.10">
    <property type="entry name" value="Valyl/Leucyl/Isoleucyl-tRNA synthetase, editing domain"/>
    <property type="match status" value="1"/>
</dbReference>
<dbReference type="InterPro" id="IPR010978">
    <property type="entry name" value="tRNA-bd_arm"/>
</dbReference>
<keyword evidence="4 10" id="KW-0436">Ligase</keyword>
<dbReference type="NCBIfam" id="NF004349">
    <property type="entry name" value="PRK05729.1"/>
    <property type="match status" value="1"/>
</dbReference>
<evidence type="ECO:0000256" key="7">
    <source>
        <dbReference type="ARBA" id="ARBA00022917"/>
    </source>
</evidence>
<evidence type="ECO:0000259" key="11">
    <source>
        <dbReference type="Pfam" id="PF00133"/>
    </source>
</evidence>
<keyword evidence="3 10" id="KW-0963">Cytoplasm</keyword>
<name>A0A1H6AJD0_9BACT</name>
<dbReference type="PANTHER" id="PTHR11946">
    <property type="entry name" value="VALYL-TRNA SYNTHETASES"/>
    <property type="match status" value="1"/>
</dbReference>
<dbReference type="InterPro" id="IPR002300">
    <property type="entry name" value="aa-tRNA-synth_Ia"/>
</dbReference>
<keyword evidence="5 10" id="KW-0547">Nucleotide-binding</keyword>
<comment type="domain">
    <text evidence="10">ValRS has two distinct active sites: one for aminoacylation and one for editing. The misactivated threonine is translocated from the active site to the editing site.</text>
</comment>
<dbReference type="GO" id="GO:0005829">
    <property type="term" value="C:cytosol"/>
    <property type="evidence" value="ECO:0007669"/>
    <property type="project" value="TreeGrafter"/>
</dbReference>
<comment type="catalytic activity">
    <reaction evidence="9 10">
        <text>tRNA(Val) + L-valine + ATP = L-valyl-tRNA(Val) + AMP + diphosphate</text>
        <dbReference type="Rhea" id="RHEA:10704"/>
        <dbReference type="Rhea" id="RHEA-COMP:9672"/>
        <dbReference type="Rhea" id="RHEA-COMP:9708"/>
        <dbReference type="ChEBI" id="CHEBI:30616"/>
        <dbReference type="ChEBI" id="CHEBI:33019"/>
        <dbReference type="ChEBI" id="CHEBI:57762"/>
        <dbReference type="ChEBI" id="CHEBI:78442"/>
        <dbReference type="ChEBI" id="CHEBI:78537"/>
        <dbReference type="ChEBI" id="CHEBI:456215"/>
        <dbReference type="EC" id="6.1.1.9"/>
    </reaction>
</comment>
<dbReference type="Gene3D" id="1.10.730.10">
    <property type="entry name" value="Isoleucyl-tRNA Synthetase, Domain 1"/>
    <property type="match status" value="1"/>
</dbReference>
<evidence type="ECO:0000256" key="9">
    <source>
        <dbReference type="ARBA" id="ARBA00047552"/>
    </source>
</evidence>
<evidence type="ECO:0000313" key="15">
    <source>
        <dbReference type="Proteomes" id="UP000236728"/>
    </source>
</evidence>
<dbReference type="PRINTS" id="PR00986">
    <property type="entry name" value="TRNASYNTHVAL"/>
</dbReference>
<feature type="domain" description="Methionyl/Valyl/Leucyl/Isoleucyl-tRNA synthetase anticodon-binding" evidence="12">
    <location>
        <begin position="661"/>
        <end position="814"/>
    </location>
</feature>
<comment type="similarity">
    <text evidence="10">Belongs to the class-I aminoacyl-tRNA synthetase family. ValS type 1 subfamily.</text>
</comment>
<dbReference type="InterPro" id="IPR037118">
    <property type="entry name" value="Val-tRNA_synth_C_sf"/>
</dbReference>
<dbReference type="InterPro" id="IPR033705">
    <property type="entry name" value="Anticodon_Ia_Val"/>
</dbReference>
<evidence type="ECO:0000256" key="4">
    <source>
        <dbReference type="ARBA" id="ARBA00022598"/>
    </source>
</evidence>
<protein>
    <recommendedName>
        <fullName evidence="10">Valine--tRNA ligase</fullName>
        <ecNumber evidence="10">6.1.1.9</ecNumber>
    </recommendedName>
    <alternativeName>
        <fullName evidence="10">Valyl-tRNA synthetase</fullName>
        <shortName evidence="10">ValRS</shortName>
    </alternativeName>
</protein>
<evidence type="ECO:0000256" key="10">
    <source>
        <dbReference type="HAMAP-Rule" id="MF_02004"/>
    </source>
</evidence>
<dbReference type="SUPFAM" id="SSF46589">
    <property type="entry name" value="tRNA-binding arm"/>
    <property type="match status" value="1"/>
</dbReference>
<evidence type="ECO:0000256" key="8">
    <source>
        <dbReference type="ARBA" id="ARBA00023146"/>
    </source>
</evidence>
<dbReference type="SUPFAM" id="SSF50677">
    <property type="entry name" value="ValRS/IleRS/LeuRS editing domain"/>
    <property type="match status" value="1"/>
</dbReference>
<gene>
    <name evidence="10" type="primary">valS</name>
    <name evidence="14" type="ORF">SAMN05421819_3173</name>
</gene>
<dbReference type="GO" id="GO:0006438">
    <property type="term" value="P:valyl-tRNA aminoacylation"/>
    <property type="evidence" value="ECO:0007669"/>
    <property type="project" value="UniProtKB-UniRule"/>
</dbReference>
<dbReference type="OrthoDB" id="9810365at2"/>
<evidence type="ECO:0000256" key="3">
    <source>
        <dbReference type="ARBA" id="ARBA00022490"/>
    </source>
</evidence>
<dbReference type="Gene3D" id="3.40.50.620">
    <property type="entry name" value="HUPs"/>
    <property type="match status" value="2"/>
</dbReference>
<dbReference type="InterPro" id="IPR002303">
    <property type="entry name" value="Valyl-tRNA_ligase"/>
</dbReference>
<keyword evidence="10" id="KW-0175">Coiled coil</keyword>
<dbReference type="PANTHER" id="PTHR11946:SF93">
    <property type="entry name" value="VALINE--TRNA LIGASE, CHLOROPLASTIC_MITOCHONDRIAL 2"/>
    <property type="match status" value="1"/>
</dbReference>
<sequence>MSHELPKAYDPSSIEEKWAKFWIDERLFDVATPADGRAHNPFVQLLPPPNVTGRLHMGHMLNQTEMDVLARWHRMKGDTSVWVPGTDHAGIATQMMVERQLKSEGGPGRKEMGREAFTERVWAWKQQYGSAITDQMKRLGASVDWSREYFTMDEKLSVAVKETFVRLWEQGLIYRGAYIVNWDPQIQTAVSDLEVENEERAGHLYHVRYDFADGSGSITIATTRPETMLGDVAVVVNPSDERYTAFLGKMLVLPLSAVNGGANREIPLLADEWANPEFGTGAVKVTPAHDPNDFAIGQRHKLPQPSIMDEQGRIALAGSPYDGLDRFEARKKIVADLEANGHLVAIKDHTLTLPVSQRTGAIIEPRLSMQWFLAVNKKPGKDGAPTGAASIAENAIAAVRDGHIRFTPEMYSKTYFEWMNNIHDWCISRQLWWGHRIPAWHCNACGKITVSLDTPGACSGCGITDIHQETDVLDTWFSSGLLPFTVFGWNSTNELTPDLSAFYPTQLLVTGFDILFFWVARMIMLGSHFMLDVPMPDGSKRMLADAVPFREVYIHALVRDADRQKMSKTKGNVIDPIEIITKYGTDAVRFTLASQASPGTDIAFNEGRTEGYRAFANKIWNAARFLQMNIERGKEAAYTASLGSHDSFSLELPSTTPLETRWIFSRLATVSAEVDRSLAAYRFDEAAQAVYQFFWDEFCAWYLELVKVRLDFEAPKNDVTALTLNAVVSVFEAALRLLSPFMPFLTEELWHALYASVDMPSPAKSIALTRYPQAADFAADAASVEAMNTLQELIVTVRGLRKDLGVPEKEAAPILLHASDKISALAQANADMLAKQARVASVALASAPLTGNNARSTASFDVAVIYERQIDVPAERERLTKEIAKFTKGVESAQKQLGSESFLAKAPVHIVDGLKKQAAETQLLLEKAQAALEALPPA</sequence>
<dbReference type="PROSITE" id="PS00178">
    <property type="entry name" value="AA_TRNA_LIGASE_I"/>
    <property type="match status" value="1"/>
</dbReference>
<feature type="binding site" evidence="10">
    <location>
        <position position="568"/>
    </location>
    <ligand>
        <name>ATP</name>
        <dbReference type="ChEBI" id="CHEBI:30616"/>
    </ligand>
</feature>
<proteinExistence type="inferred from homology"/>
<feature type="domain" description="Valyl-tRNA synthetase tRNA-binding arm" evidence="13">
    <location>
        <begin position="871"/>
        <end position="935"/>
    </location>
</feature>
<evidence type="ECO:0000256" key="1">
    <source>
        <dbReference type="ARBA" id="ARBA00004496"/>
    </source>
</evidence>
<dbReference type="GO" id="GO:0002161">
    <property type="term" value="F:aminoacyl-tRNA deacylase activity"/>
    <property type="evidence" value="ECO:0007669"/>
    <property type="project" value="InterPro"/>
</dbReference>
<comment type="subunit">
    <text evidence="2 10">Monomer.</text>
</comment>
<comment type="domain">
    <text evidence="10">The C-terminal coiled-coil domain is crucial for aminoacylation activity.</text>
</comment>
<feature type="domain" description="Aminoacyl-tRNA synthetase class Ia" evidence="11">
    <location>
        <begin position="18"/>
        <end position="604"/>
    </location>
</feature>
<keyword evidence="8 10" id="KW-0030">Aminoacyl-tRNA synthetase</keyword>
<dbReference type="HAMAP" id="MF_02004">
    <property type="entry name" value="Val_tRNA_synth_type1"/>
    <property type="match status" value="1"/>
</dbReference>
<dbReference type="RefSeq" id="WP_103934027.1">
    <property type="nucleotide sequence ID" value="NZ_FNVA01000005.1"/>
</dbReference>
<dbReference type="Gene3D" id="1.10.287.380">
    <property type="entry name" value="Valyl-tRNA synthetase, C-terminal domain"/>
    <property type="match status" value="1"/>
</dbReference>
<dbReference type="InterPro" id="IPR009080">
    <property type="entry name" value="tRNAsynth_Ia_anticodon-bd"/>
</dbReference>
<dbReference type="AlphaFoldDB" id="A0A1H6AJD0"/>